<dbReference type="InterPro" id="IPR003439">
    <property type="entry name" value="ABC_transporter-like_ATP-bd"/>
</dbReference>
<sequence length="341" mass="37971">MNKPINPETAPPPADDDDQRAEAPLLQIDDLVKQFTVRRGLFARARKLSAVNEISLNVRPGETFALIGESGCGKTTVGRMVTGLEKPTAGTIRYRGTEMVGRSQRVTDLRREIQMIFQDPYASLNPRLRVWESVAEPIFGFRLMPKSAARGRVEELFSLVGLRPDQMDRFPHELSGGQRQRVGIARALAADPKLIVADEPVSALDVSIQAQILNLMRKIHGQLGIAYLFISHDLSVVAHISTRIAVMYLGEIVETGETRAVLRNPQHPYTQELLASVPRRRVSDRSERVRPPKGDLPSPLDPPSGCRFHPRCRHAMPECSASAPAQREMPNGARVRCHLYD</sequence>
<feature type="region of interest" description="Disordered" evidence="6">
    <location>
        <begin position="279"/>
        <end position="304"/>
    </location>
</feature>
<comment type="subcellular location">
    <subcellularLocation>
        <location evidence="1">Cell inner membrane</location>
        <topology evidence="1">Peripheral membrane protein</topology>
    </subcellularLocation>
</comment>
<dbReference type="PANTHER" id="PTHR43776">
    <property type="entry name" value="TRANSPORT ATP-BINDING PROTEIN"/>
    <property type="match status" value="1"/>
</dbReference>
<dbReference type="GO" id="GO:0005524">
    <property type="term" value="F:ATP binding"/>
    <property type="evidence" value="ECO:0007669"/>
    <property type="project" value="UniProtKB-KW"/>
</dbReference>
<dbReference type="SUPFAM" id="SSF52540">
    <property type="entry name" value="P-loop containing nucleoside triphosphate hydrolases"/>
    <property type="match status" value="1"/>
</dbReference>
<dbReference type="PROSITE" id="PS00211">
    <property type="entry name" value="ABC_TRANSPORTER_1"/>
    <property type="match status" value="1"/>
</dbReference>
<dbReference type="GO" id="GO:0055085">
    <property type="term" value="P:transmembrane transport"/>
    <property type="evidence" value="ECO:0007669"/>
    <property type="project" value="UniProtKB-ARBA"/>
</dbReference>
<evidence type="ECO:0000256" key="2">
    <source>
        <dbReference type="ARBA" id="ARBA00005417"/>
    </source>
</evidence>
<dbReference type="PROSITE" id="PS50893">
    <property type="entry name" value="ABC_TRANSPORTER_2"/>
    <property type="match status" value="1"/>
</dbReference>
<dbReference type="InterPro" id="IPR050319">
    <property type="entry name" value="ABC_transp_ATP-bind"/>
</dbReference>
<dbReference type="EMBL" id="VINQ01000020">
    <property type="protein sequence ID" value="KAA0910020.1"/>
    <property type="molecule type" value="Genomic_DNA"/>
</dbReference>
<dbReference type="FunFam" id="3.40.50.300:FF:000016">
    <property type="entry name" value="Oligopeptide ABC transporter ATP-binding component"/>
    <property type="match status" value="1"/>
</dbReference>
<dbReference type="GO" id="GO:0016887">
    <property type="term" value="F:ATP hydrolysis activity"/>
    <property type="evidence" value="ECO:0007669"/>
    <property type="project" value="InterPro"/>
</dbReference>
<evidence type="ECO:0000256" key="1">
    <source>
        <dbReference type="ARBA" id="ARBA00004417"/>
    </source>
</evidence>
<dbReference type="GO" id="GO:0005886">
    <property type="term" value="C:plasma membrane"/>
    <property type="evidence" value="ECO:0007669"/>
    <property type="project" value="UniProtKB-SubCell"/>
</dbReference>
<comment type="similarity">
    <text evidence="2">Belongs to the ABC transporter superfamily.</text>
</comment>
<evidence type="ECO:0000256" key="3">
    <source>
        <dbReference type="ARBA" id="ARBA00022448"/>
    </source>
</evidence>
<dbReference type="CDD" id="cd03257">
    <property type="entry name" value="ABC_NikE_OppD_transporters"/>
    <property type="match status" value="1"/>
</dbReference>
<evidence type="ECO:0000256" key="6">
    <source>
        <dbReference type="SAM" id="MobiDB-lite"/>
    </source>
</evidence>
<evidence type="ECO:0000313" key="9">
    <source>
        <dbReference type="Proteomes" id="UP000325291"/>
    </source>
</evidence>
<dbReference type="Proteomes" id="UP000325291">
    <property type="component" value="Unassembled WGS sequence"/>
</dbReference>
<dbReference type="Pfam" id="PF08352">
    <property type="entry name" value="oligo_HPY"/>
    <property type="match status" value="1"/>
</dbReference>
<dbReference type="InterPro" id="IPR003593">
    <property type="entry name" value="AAA+_ATPase"/>
</dbReference>
<organism evidence="8 9">
    <name type="scientific">Aquicoccus porphyridii</name>
    <dbReference type="NCBI Taxonomy" id="1852029"/>
    <lineage>
        <taxon>Bacteria</taxon>
        <taxon>Pseudomonadati</taxon>
        <taxon>Pseudomonadota</taxon>
        <taxon>Alphaproteobacteria</taxon>
        <taxon>Rhodobacterales</taxon>
        <taxon>Paracoccaceae</taxon>
        <taxon>Aquicoccus</taxon>
    </lineage>
</organism>
<feature type="domain" description="ABC transporter" evidence="7">
    <location>
        <begin position="26"/>
        <end position="274"/>
    </location>
</feature>
<dbReference type="AlphaFoldDB" id="A0A5A9YYQ0"/>
<keyword evidence="3" id="KW-0813">Transport</keyword>
<keyword evidence="5 8" id="KW-0067">ATP-binding</keyword>
<dbReference type="InterPro" id="IPR013563">
    <property type="entry name" value="Oligopep_ABC_C"/>
</dbReference>
<evidence type="ECO:0000313" key="8">
    <source>
        <dbReference type="EMBL" id="KAA0910020.1"/>
    </source>
</evidence>
<dbReference type="NCBIfam" id="TIGR01727">
    <property type="entry name" value="oligo_HPY"/>
    <property type="match status" value="1"/>
</dbReference>
<dbReference type="Gene3D" id="3.40.50.300">
    <property type="entry name" value="P-loop containing nucleotide triphosphate hydrolases"/>
    <property type="match status" value="1"/>
</dbReference>
<evidence type="ECO:0000256" key="5">
    <source>
        <dbReference type="ARBA" id="ARBA00022840"/>
    </source>
</evidence>
<proteinExistence type="inferred from homology"/>
<keyword evidence="4" id="KW-0547">Nucleotide-binding</keyword>
<comment type="caution">
    <text evidence="8">The sequence shown here is derived from an EMBL/GenBank/DDBJ whole genome shotgun (WGS) entry which is preliminary data.</text>
</comment>
<evidence type="ECO:0000256" key="4">
    <source>
        <dbReference type="ARBA" id="ARBA00022741"/>
    </source>
</evidence>
<keyword evidence="9" id="KW-1185">Reference proteome</keyword>
<name>A0A5A9YYQ0_9RHOB</name>
<dbReference type="Pfam" id="PF00005">
    <property type="entry name" value="ABC_tran"/>
    <property type="match status" value="1"/>
</dbReference>
<accession>A0A5A9YYQ0</accession>
<evidence type="ECO:0000259" key="7">
    <source>
        <dbReference type="PROSITE" id="PS50893"/>
    </source>
</evidence>
<dbReference type="RefSeq" id="WP_111368923.1">
    <property type="nucleotide sequence ID" value="NZ_VINQ01000020.1"/>
</dbReference>
<dbReference type="InterPro" id="IPR027417">
    <property type="entry name" value="P-loop_NTPase"/>
</dbReference>
<dbReference type="GO" id="GO:0015833">
    <property type="term" value="P:peptide transport"/>
    <property type="evidence" value="ECO:0007669"/>
    <property type="project" value="InterPro"/>
</dbReference>
<feature type="compositionally biased region" description="Basic and acidic residues" evidence="6">
    <location>
        <begin position="281"/>
        <end position="293"/>
    </location>
</feature>
<gene>
    <name evidence="8" type="ORF">FLO80_18760</name>
</gene>
<reference evidence="8 9" key="1">
    <citation type="submission" date="2019-07" db="EMBL/GenBank/DDBJ databases">
        <title>Aquicoccus porphyridii gen. nov., sp. nov., isolated from a small marine red alga, Porphyridium marinum.</title>
        <authorList>
            <person name="Liu L."/>
        </authorList>
    </citation>
    <scope>NUCLEOTIDE SEQUENCE [LARGE SCALE GENOMIC DNA]</scope>
    <source>
        <strain evidence="8 9">L1 8-17</strain>
    </source>
</reference>
<dbReference type="InterPro" id="IPR017871">
    <property type="entry name" value="ABC_transporter-like_CS"/>
</dbReference>
<dbReference type="SMART" id="SM00382">
    <property type="entry name" value="AAA"/>
    <property type="match status" value="1"/>
</dbReference>
<protein>
    <submittedName>
        <fullName evidence="8">ATP-binding cassette domain-containing protein</fullName>
    </submittedName>
</protein>
<dbReference type="PANTHER" id="PTHR43776:SF7">
    <property type="entry name" value="D,D-DIPEPTIDE TRANSPORT ATP-BINDING PROTEIN DDPF-RELATED"/>
    <property type="match status" value="1"/>
</dbReference>